<dbReference type="InterPro" id="IPR013332">
    <property type="entry name" value="KPR_N"/>
</dbReference>
<dbReference type="Gene3D" id="1.10.1040.10">
    <property type="entry name" value="N-(1-d-carboxylethyl)-l-norvaline Dehydrogenase, domain 2"/>
    <property type="match status" value="1"/>
</dbReference>
<evidence type="ECO:0000256" key="9">
    <source>
        <dbReference type="ARBA" id="ARBA00048793"/>
    </source>
</evidence>
<evidence type="ECO:0000256" key="1">
    <source>
        <dbReference type="ARBA" id="ARBA00004994"/>
    </source>
</evidence>
<keyword evidence="6 10" id="KW-0521">NADP</keyword>
<name>A0A9X3IRH8_9GAMM</name>
<feature type="domain" description="Ketopantoate reductase C-terminal" evidence="12">
    <location>
        <begin position="169"/>
        <end position="289"/>
    </location>
</feature>
<keyword evidence="7 10" id="KW-0560">Oxidoreductase</keyword>
<keyword evidence="5 10" id="KW-0566">Pantothenate biosynthesis</keyword>
<dbReference type="SUPFAM" id="SSF48179">
    <property type="entry name" value="6-phosphogluconate dehydrogenase C-terminal domain-like"/>
    <property type="match status" value="1"/>
</dbReference>
<dbReference type="NCBIfam" id="TIGR00745">
    <property type="entry name" value="apbA_panE"/>
    <property type="match status" value="1"/>
</dbReference>
<proteinExistence type="inferred from homology"/>
<dbReference type="InterPro" id="IPR003710">
    <property type="entry name" value="ApbA"/>
</dbReference>
<dbReference type="SUPFAM" id="SSF51735">
    <property type="entry name" value="NAD(P)-binding Rossmann-fold domains"/>
    <property type="match status" value="1"/>
</dbReference>
<evidence type="ECO:0000256" key="8">
    <source>
        <dbReference type="ARBA" id="ARBA00032024"/>
    </source>
</evidence>
<dbReference type="EC" id="1.1.1.169" evidence="3 10"/>
<keyword evidence="14" id="KW-1185">Reference proteome</keyword>
<evidence type="ECO:0000259" key="12">
    <source>
        <dbReference type="Pfam" id="PF08546"/>
    </source>
</evidence>
<dbReference type="InterPro" id="IPR050838">
    <property type="entry name" value="Ketopantoate_reductase"/>
</dbReference>
<evidence type="ECO:0000256" key="4">
    <source>
        <dbReference type="ARBA" id="ARBA00019465"/>
    </source>
</evidence>
<evidence type="ECO:0000259" key="11">
    <source>
        <dbReference type="Pfam" id="PF02558"/>
    </source>
</evidence>
<evidence type="ECO:0000256" key="2">
    <source>
        <dbReference type="ARBA" id="ARBA00007870"/>
    </source>
</evidence>
<evidence type="ECO:0000256" key="3">
    <source>
        <dbReference type="ARBA" id="ARBA00013014"/>
    </source>
</evidence>
<dbReference type="Pfam" id="PF02558">
    <property type="entry name" value="ApbA"/>
    <property type="match status" value="1"/>
</dbReference>
<protein>
    <recommendedName>
        <fullName evidence="4 10">2-dehydropantoate 2-reductase</fullName>
        <ecNumber evidence="3 10">1.1.1.169</ecNumber>
    </recommendedName>
    <alternativeName>
        <fullName evidence="8 10">Ketopantoate reductase</fullName>
    </alternativeName>
</protein>
<comment type="pathway">
    <text evidence="1 10">Cofactor biosynthesis; (R)-pantothenate biosynthesis; (R)-pantoate from 3-methyl-2-oxobutanoate: step 2/2.</text>
</comment>
<dbReference type="GO" id="GO:0008677">
    <property type="term" value="F:2-dehydropantoate 2-reductase activity"/>
    <property type="evidence" value="ECO:0007669"/>
    <property type="project" value="UniProtKB-EC"/>
</dbReference>
<organism evidence="13 14">
    <name type="scientific">Parathalassolituus penaei</name>
    <dbReference type="NCBI Taxonomy" id="2997323"/>
    <lineage>
        <taxon>Bacteria</taxon>
        <taxon>Pseudomonadati</taxon>
        <taxon>Pseudomonadota</taxon>
        <taxon>Gammaproteobacteria</taxon>
        <taxon>Oceanospirillales</taxon>
        <taxon>Oceanospirillaceae</taxon>
        <taxon>Parathalassolituus</taxon>
    </lineage>
</organism>
<dbReference type="RefSeq" id="WP_283172083.1">
    <property type="nucleotide sequence ID" value="NZ_JAPNOA010000006.1"/>
</dbReference>
<dbReference type="InterPro" id="IPR036291">
    <property type="entry name" value="NAD(P)-bd_dom_sf"/>
</dbReference>
<dbReference type="PANTHER" id="PTHR43765:SF2">
    <property type="entry name" value="2-DEHYDROPANTOATE 2-REDUCTASE"/>
    <property type="match status" value="1"/>
</dbReference>
<comment type="caution">
    <text evidence="13">The sequence shown here is derived from an EMBL/GenBank/DDBJ whole genome shotgun (WGS) entry which is preliminary data.</text>
</comment>
<comment type="function">
    <text evidence="10">Catalyzes the NADPH-dependent reduction of ketopantoate into pantoic acid.</text>
</comment>
<gene>
    <name evidence="13" type="ORF">OUO13_01505</name>
</gene>
<dbReference type="InterPro" id="IPR008927">
    <property type="entry name" value="6-PGluconate_DH-like_C_sf"/>
</dbReference>
<dbReference type="Proteomes" id="UP001150830">
    <property type="component" value="Unassembled WGS sequence"/>
</dbReference>
<dbReference type="PANTHER" id="PTHR43765">
    <property type="entry name" value="2-DEHYDROPANTOATE 2-REDUCTASE-RELATED"/>
    <property type="match status" value="1"/>
</dbReference>
<evidence type="ECO:0000256" key="6">
    <source>
        <dbReference type="ARBA" id="ARBA00022857"/>
    </source>
</evidence>
<accession>A0A9X3IRH8</accession>
<dbReference type="GO" id="GO:0005737">
    <property type="term" value="C:cytoplasm"/>
    <property type="evidence" value="ECO:0007669"/>
    <property type="project" value="TreeGrafter"/>
</dbReference>
<reference evidence="13" key="1">
    <citation type="submission" date="2022-11" db="EMBL/GenBank/DDBJ databases">
        <title>Parathalassolutuus dongxingensis gen. nov., sp. nov., a novel member of family Oceanospirillaceae isolated from a coastal shrimp pond in Guangxi, China.</title>
        <authorList>
            <person name="Chen H."/>
        </authorList>
    </citation>
    <scope>NUCLEOTIDE SEQUENCE</scope>
    <source>
        <strain evidence="13">G-43</strain>
    </source>
</reference>
<dbReference type="AlphaFoldDB" id="A0A9X3IRH8"/>
<feature type="domain" description="Ketopantoate reductase N-terminal" evidence="11">
    <location>
        <begin position="5"/>
        <end position="143"/>
    </location>
</feature>
<evidence type="ECO:0000256" key="10">
    <source>
        <dbReference type="RuleBase" id="RU362068"/>
    </source>
</evidence>
<dbReference type="InterPro" id="IPR013752">
    <property type="entry name" value="KPA_reductase"/>
</dbReference>
<dbReference type="Gene3D" id="3.40.50.720">
    <property type="entry name" value="NAD(P)-binding Rossmann-like Domain"/>
    <property type="match status" value="1"/>
</dbReference>
<evidence type="ECO:0000313" key="13">
    <source>
        <dbReference type="EMBL" id="MCY0963864.1"/>
    </source>
</evidence>
<sequence>MTVSIGILGLGAVGTLMAHHWQQHCLYALTRQQQEASCRLEDEGSLATLHLPAWQGESLDWLLVCTKAAATLDALQLWRPRLAAVKRLLLLQNGMGQHQQVQQWLDQQGLSCELWAAISTEGAWRRDDGVIVRAGKGEILAGRIPISINSEKSPDTTVTAPAPCKTVDNIQQYQREKLAVNAVINPLTALYRCRNGELLEHPDYYPHFKALCAEIGDLYQQLGWPLAFDPLTRISAVAKATATNRSSTLQDHLAGRPDELAYITGYLLEQAAAATIELPLCAQLWQQVRGEPHPATLRATSNPVIPVGARQP</sequence>
<dbReference type="GO" id="GO:0015940">
    <property type="term" value="P:pantothenate biosynthetic process"/>
    <property type="evidence" value="ECO:0007669"/>
    <property type="project" value="UniProtKB-KW"/>
</dbReference>
<dbReference type="GO" id="GO:0050661">
    <property type="term" value="F:NADP binding"/>
    <property type="evidence" value="ECO:0007669"/>
    <property type="project" value="TreeGrafter"/>
</dbReference>
<comment type="similarity">
    <text evidence="2 10">Belongs to the ketopantoate reductase family.</text>
</comment>
<comment type="catalytic activity">
    <reaction evidence="9 10">
        <text>(R)-pantoate + NADP(+) = 2-dehydropantoate + NADPH + H(+)</text>
        <dbReference type="Rhea" id="RHEA:16233"/>
        <dbReference type="ChEBI" id="CHEBI:11561"/>
        <dbReference type="ChEBI" id="CHEBI:15378"/>
        <dbReference type="ChEBI" id="CHEBI:15980"/>
        <dbReference type="ChEBI" id="CHEBI:57783"/>
        <dbReference type="ChEBI" id="CHEBI:58349"/>
        <dbReference type="EC" id="1.1.1.169"/>
    </reaction>
</comment>
<dbReference type="EMBL" id="JAPNOA010000006">
    <property type="protein sequence ID" value="MCY0963864.1"/>
    <property type="molecule type" value="Genomic_DNA"/>
</dbReference>
<evidence type="ECO:0000256" key="5">
    <source>
        <dbReference type="ARBA" id="ARBA00022655"/>
    </source>
</evidence>
<evidence type="ECO:0000256" key="7">
    <source>
        <dbReference type="ARBA" id="ARBA00023002"/>
    </source>
</evidence>
<dbReference type="InterPro" id="IPR013328">
    <property type="entry name" value="6PGD_dom2"/>
</dbReference>
<evidence type="ECO:0000313" key="14">
    <source>
        <dbReference type="Proteomes" id="UP001150830"/>
    </source>
</evidence>
<dbReference type="Pfam" id="PF08546">
    <property type="entry name" value="ApbA_C"/>
    <property type="match status" value="1"/>
</dbReference>